<dbReference type="Gene3D" id="1.10.10.10">
    <property type="entry name" value="Winged helix-like DNA-binding domain superfamily/Winged helix DNA-binding domain"/>
    <property type="match status" value="1"/>
</dbReference>
<comment type="caution">
    <text evidence="4">The sequence shown here is derived from an EMBL/GenBank/DDBJ whole genome shotgun (WGS) entry which is preliminary data.</text>
</comment>
<feature type="transmembrane region" description="Helical" evidence="3">
    <location>
        <begin position="375"/>
        <end position="392"/>
    </location>
</feature>
<dbReference type="Proteomes" id="UP000585050">
    <property type="component" value="Unassembled WGS sequence"/>
</dbReference>
<dbReference type="InterPro" id="IPR011990">
    <property type="entry name" value="TPR-like_helical_dom_sf"/>
</dbReference>
<keyword evidence="2" id="KW-0802">TPR repeat</keyword>
<keyword evidence="3" id="KW-1133">Transmembrane helix</keyword>
<sequence>MTRHLTLIFLCIFALKSSCFSKEKISSNSGNSIKNEKKSLVQKKLSVKSTQNLLEQADAIKFSYPDSAISMYQYSISESIKLKDSLTWIQSLIGLSNLYAHNGHFGHSYDGYWEALGIAEKIDDDLSKVNIYNGLGWLYSFYERDNLSNDYFNKALEITKANGKISPKVLVDNYYAIATLARKRNEYEKARAYLDSCLITKELHPDLLQEGNAFIDAEYGYIYYEDEEYEAALKTLLPLNKYFTEEQHSYLVIFHYFIGNIYQELHQYKEAEKYYRSAISAGLKHKSHSDLFPLIYEELSKVLTKSNRYKEAYKMLKISKDLNEKQFGSRNISNKRFMEIKDQFRKKQQQQKELLQQQELQRLKQESKINYLRNLIFYVTIGGLVLVVFFVYRNLRNKYKAKQLLFIEKQRFEKEKIKEVLEIKNKELTSSVLQIIQHEETLAEIKKELVEQKKNPDPNQINKLAKKINLNTNNNWKEFEARFVEVNENFYKELNERFPKLTQGDQKICALIKLNFDSKGMSKLLGISTESVHTTRYRLRKKLGLSRQDNLEEFISQIG</sequence>
<dbReference type="SUPFAM" id="SSF46894">
    <property type="entry name" value="C-terminal effector domain of the bipartite response regulators"/>
    <property type="match status" value="1"/>
</dbReference>
<dbReference type="PANTHER" id="PTHR45641">
    <property type="entry name" value="TETRATRICOPEPTIDE REPEAT PROTEIN (AFU_ORTHOLOGUE AFUA_6G03870)"/>
    <property type="match status" value="1"/>
</dbReference>
<dbReference type="GO" id="GO:0006355">
    <property type="term" value="P:regulation of DNA-templated transcription"/>
    <property type="evidence" value="ECO:0007669"/>
    <property type="project" value="InterPro"/>
</dbReference>
<evidence type="ECO:0000256" key="1">
    <source>
        <dbReference type="ARBA" id="ARBA00022737"/>
    </source>
</evidence>
<dbReference type="Gene3D" id="1.25.40.10">
    <property type="entry name" value="Tetratricopeptide repeat domain"/>
    <property type="match status" value="2"/>
</dbReference>
<accession>A0A7X8SQ73</accession>
<dbReference type="GO" id="GO:0003677">
    <property type="term" value="F:DNA binding"/>
    <property type="evidence" value="ECO:0007669"/>
    <property type="project" value="InterPro"/>
</dbReference>
<keyword evidence="1" id="KW-0677">Repeat</keyword>
<proteinExistence type="predicted"/>
<dbReference type="InterPro" id="IPR016032">
    <property type="entry name" value="Sig_transdc_resp-reg_C-effctor"/>
</dbReference>
<evidence type="ECO:0008006" key="6">
    <source>
        <dbReference type="Google" id="ProtNLM"/>
    </source>
</evidence>
<dbReference type="AlphaFoldDB" id="A0A7X8SQ73"/>
<evidence type="ECO:0000256" key="3">
    <source>
        <dbReference type="SAM" id="Phobius"/>
    </source>
</evidence>
<keyword evidence="3" id="KW-0472">Membrane</keyword>
<evidence type="ECO:0000313" key="5">
    <source>
        <dbReference type="Proteomes" id="UP000585050"/>
    </source>
</evidence>
<gene>
    <name evidence="4" type="ORF">HGP29_24040</name>
</gene>
<protein>
    <recommendedName>
        <fullName evidence="6">Tetratricopeptide repeat-containing protein</fullName>
    </recommendedName>
</protein>
<dbReference type="EMBL" id="JABAIL010000011">
    <property type="protein sequence ID" value="NLR94296.1"/>
    <property type="molecule type" value="Genomic_DNA"/>
</dbReference>
<evidence type="ECO:0000313" key="4">
    <source>
        <dbReference type="EMBL" id="NLR94296.1"/>
    </source>
</evidence>
<evidence type="ECO:0000256" key="2">
    <source>
        <dbReference type="ARBA" id="ARBA00022803"/>
    </source>
</evidence>
<dbReference type="InterPro" id="IPR019734">
    <property type="entry name" value="TPR_rpt"/>
</dbReference>
<dbReference type="SUPFAM" id="SSF48452">
    <property type="entry name" value="TPR-like"/>
    <property type="match status" value="2"/>
</dbReference>
<keyword evidence="5" id="KW-1185">Reference proteome</keyword>
<reference evidence="4 5" key="1">
    <citation type="submission" date="2020-04" db="EMBL/GenBank/DDBJ databases">
        <title>Flammeovirga sp. SR4, a novel species isolated from seawater.</title>
        <authorList>
            <person name="Wang X."/>
        </authorList>
    </citation>
    <scope>NUCLEOTIDE SEQUENCE [LARGE SCALE GENOMIC DNA]</scope>
    <source>
        <strain evidence="4 5">SR4</strain>
    </source>
</reference>
<keyword evidence="3" id="KW-0812">Transmembrane</keyword>
<dbReference type="SMART" id="SM00028">
    <property type="entry name" value="TPR"/>
    <property type="match status" value="5"/>
</dbReference>
<dbReference type="PANTHER" id="PTHR45641:SF19">
    <property type="entry name" value="NEPHROCYSTIN-3"/>
    <property type="match status" value="1"/>
</dbReference>
<organism evidence="4 5">
    <name type="scientific">Flammeovirga agarivorans</name>
    <dbReference type="NCBI Taxonomy" id="2726742"/>
    <lineage>
        <taxon>Bacteria</taxon>
        <taxon>Pseudomonadati</taxon>
        <taxon>Bacteroidota</taxon>
        <taxon>Cytophagia</taxon>
        <taxon>Cytophagales</taxon>
        <taxon>Flammeovirgaceae</taxon>
        <taxon>Flammeovirga</taxon>
    </lineage>
</organism>
<dbReference type="InterPro" id="IPR036388">
    <property type="entry name" value="WH-like_DNA-bd_sf"/>
</dbReference>
<name>A0A7X8SQ73_9BACT</name>